<organism evidence="3 4">
    <name type="scientific">Sphingoaurantiacus capsulatus</name>
    <dbReference type="NCBI Taxonomy" id="1771310"/>
    <lineage>
        <taxon>Bacteria</taxon>
        <taxon>Pseudomonadati</taxon>
        <taxon>Pseudomonadota</taxon>
        <taxon>Alphaproteobacteria</taxon>
        <taxon>Sphingomonadales</taxon>
        <taxon>Sphingosinicellaceae</taxon>
        <taxon>Sphingoaurantiacus</taxon>
    </lineage>
</organism>
<evidence type="ECO:0000256" key="1">
    <source>
        <dbReference type="ARBA" id="ARBA00009387"/>
    </source>
</evidence>
<sequence>MIPTEFREGVSSSRDRIGSAIRNAAARTNVDFSYLFNQAKVESGLNPEAKARTSSASGLFQFIDQTWLGTVKKHGAAHGLEWAANAIRSNGGRHSVADPELRQAILDLREDPNAASSMAAEFARDNQDSLESSLGRPVESVDLYLAHFLGAGGASDFLRAHDANPDASAAALMPAAARANRNVFYDRDGAPKSFAEIRDRFAAKIGGSAPLPSIAPRLDGFSGGQMQLATNEFLPIRPAATAAASAMPANALTPQYAKLAYLMLAEMGA</sequence>
<gene>
    <name evidence="3" type="ORF">ACFOMD_16295</name>
</gene>
<dbReference type="RefSeq" id="WP_380863279.1">
    <property type="nucleotide sequence ID" value="NZ_JBHRXV010000011.1"/>
</dbReference>
<reference evidence="4" key="1">
    <citation type="journal article" date="2019" name="Int. J. Syst. Evol. Microbiol.">
        <title>The Global Catalogue of Microorganisms (GCM) 10K type strain sequencing project: providing services to taxonomists for standard genome sequencing and annotation.</title>
        <authorList>
            <consortium name="The Broad Institute Genomics Platform"/>
            <consortium name="The Broad Institute Genome Sequencing Center for Infectious Disease"/>
            <person name="Wu L."/>
            <person name="Ma J."/>
        </authorList>
    </citation>
    <scope>NUCLEOTIDE SEQUENCE [LARGE SCALE GENOMIC DNA]</scope>
    <source>
        <strain evidence="4">KCTC 42644</strain>
    </source>
</reference>
<dbReference type="SUPFAM" id="SSF53955">
    <property type="entry name" value="Lysozyme-like"/>
    <property type="match status" value="1"/>
</dbReference>
<comment type="caution">
    <text evidence="3">The sequence shown here is derived from an EMBL/GenBank/DDBJ whole genome shotgun (WGS) entry which is preliminary data.</text>
</comment>
<evidence type="ECO:0000313" key="4">
    <source>
        <dbReference type="Proteomes" id="UP001595615"/>
    </source>
</evidence>
<evidence type="ECO:0000259" key="2">
    <source>
        <dbReference type="Pfam" id="PF01464"/>
    </source>
</evidence>
<dbReference type="Pfam" id="PF01464">
    <property type="entry name" value="SLT"/>
    <property type="match status" value="1"/>
</dbReference>
<dbReference type="Proteomes" id="UP001595615">
    <property type="component" value="Unassembled WGS sequence"/>
</dbReference>
<accession>A0ABV7XFT3</accession>
<dbReference type="InterPro" id="IPR023346">
    <property type="entry name" value="Lysozyme-like_dom_sf"/>
</dbReference>
<dbReference type="EMBL" id="JBHRXV010000011">
    <property type="protein sequence ID" value="MFC3714133.1"/>
    <property type="molecule type" value="Genomic_DNA"/>
</dbReference>
<keyword evidence="4" id="KW-1185">Reference proteome</keyword>
<protein>
    <submittedName>
        <fullName evidence="3">Transglycosylase SLT domain-containing protein</fullName>
    </submittedName>
</protein>
<comment type="similarity">
    <text evidence="1">Belongs to the virb1 family.</text>
</comment>
<feature type="domain" description="Transglycosylase SLT" evidence="2">
    <location>
        <begin position="20"/>
        <end position="73"/>
    </location>
</feature>
<name>A0ABV7XFT3_9SPHN</name>
<proteinExistence type="inferred from homology"/>
<dbReference type="Gene3D" id="1.10.530.10">
    <property type="match status" value="1"/>
</dbReference>
<evidence type="ECO:0000313" key="3">
    <source>
        <dbReference type="EMBL" id="MFC3714133.1"/>
    </source>
</evidence>
<dbReference type="InterPro" id="IPR008258">
    <property type="entry name" value="Transglycosylase_SLT_dom_1"/>
</dbReference>